<dbReference type="REBASE" id="301022">
    <property type="entry name" value="KbaG2ORF45440P"/>
</dbReference>
<dbReference type="GO" id="GO:0032259">
    <property type="term" value="P:methylation"/>
    <property type="evidence" value="ECO:0007669"/>
    <property type="project" value="UniProtKB-KW"/>
</dbReference>
<dbReference type="PANTHER" id="PTHR33841:SF1">
    <property type="entry name" value="DNA METHYLTRANSFERASE A"/>
    <property type="match status" value="1"/>
</dbReference>
<evidence type="ECO:0000313" key="8">
    <source>
        <dbReference type="Proteomes" id="UP000290365"/>
    </source>
</evidence>
<dbReference type="InterPro" id="IPR003356">
    <property type="entry name" value="DNA_methylase_A-5"/>
</dbReference>
<evidence type="ECO:0000256" key="2">
    <source>
        <dbReference type="ARBA" id="ARBA00022603"/>
    </source>
</evidence>
<dbReference type="OrthoDB" id="9758243at2"/>
<keyword evidence="3 7" id="KW-0808">Transferase</keyword>
<dbReference type="GO" id="GO:0009007">
    <property type="term" value="F:site-specific DNA-methyltransferase (adenine-specific) activity"/>
    <property type="evidence" value="ECO:0007669"/>
    <property type="project" value="UniProtKB-EC"/>
</dbReference>
<keyword evidence="8" id="KW-1185">Reference proteome</keyword>
<name>A0A4P6K5K4_KTERU</name>
<dbReference type="GO" id="GO:0008170">
    <property type="term" value="F:N-methyltransferase activity"/>
    <property type="evidence" value="ECO:0007669"/>
    <property type="project" value="InterPro"/>
</dbReference>
<dbReference type="Pfam" id="PF02384">
    <property type="entry name" value="N6_Mtase"/>
    <property type="match status" value="1"/>
</dbReference>
<dbReference type="InterPro" id="IPR041635">
    <property type="entry name" value="Type_ISP_LLaBIII_C"/>
</dbReference>
<dbReference type="PANTHER" id="PTHR33841">
    <property type="entry name" value="DNA METHYLTRANSFERASE YEEA-RELATED"/>
    <property type="match status" value="1"/>
</dbReference>
<dbReference type="Gene3D" id="3.40.50.150">
    <property type="entry name" value="Vaccinia Virus protein VP39"/>
    <property type="match status" value="1"/>
</dbReference>
<dbReference type="Proteomes" id="UP000290365">
    <property type="component" value="Chromosome"/>
</dbReference>
<evidence type="ECO:0000256" key="3">
    <source>
        <dbReference type="ARBA" id="ARBA00022679"/>
    </source>
</evidence>
<dbReference type="EMBL" id="CP035758">
    <property type="protein sequence ID" value="QBD82826.1"/>
    <property type="molecule type" value="Genomic_DNA"/>
</dbReference>
<evidence type="ECO:0000313" key="7">
    <source>
        <dbReference type="EMBL" id="QBD82826.1"/>
    </source>
</evidence>
<dbReference type="GO" id="GO:0003677">
    <property type="term" value="F:DNA binding"/>
    <property type="evidence" value="ECO:0007669"/>
    <property type="project" value="InterPro"/>
</dbReference>
<dbReference type="InterPro" id="IPR029063">
    <property type="entry name" value="SAM-dependent_MTases_sf"/>
</dbReference>
<keyword evidence="2 7" id="KW-0489">Methyltransferase</keyword>
<dbReference type="AlphaFoldDB" id="A0A4P6K5K4"/>
<evidence type="ECO:0000259" key="6">
    <source>
        <dbReference type="Pfam" id="PF18135"/>
    </source>
</evidence>
<comment type="catalytic activity">
    <reaction evidence="4">
        <text>a 2'-deoxyadenosine in DNA + S-adenosyl-L-methionine = an N(6)-methyl-2'-deoxyadenosine in DNA + S-adenosyl-L-homocysteine + H(+)</text>
        <dbReference type="Rhea" id="RHEA:15197"/>
        <dbReference type="Rhea" id="RHEA-COMP:12418"/>
        <dbReference type="Rhea" id="RHEA-COMP:12419"/>
        <dbReference type="ChEBI" id="CHEBI:15378"/>
        <dbReference type="ChEBI" id="CHEBI:57856"/>
        <dbReference type="ChEBI" id="CHEBI:59789"/>
        <dbReference type="ChEBI" id="CHEBI:90615"/>
        <dbReference type="ChEBI" id="CHEBI:90616"/>
        <dbReference type="EC" id="2.1.1.72"/>
    </reaction>
</comment>
<dbReference type="SUPFAM" id="SSF53335">
    <property type="entry name" value="S-adenosyl-L-methionine-dependent methyltransferases"/>
    <property type="match status" value="1"/>
</dbReference>
<dbReference type="InterPro" id="IPR050953">
    <property type="entry name" value="N4_N6_ade-DNA_methylase"/>
</dbReference>
<reference evidence="7 8" key="1">
    <citation type="submission" date="2019-01" db="EMBL/GenBank/DDBJ databases">
        <title>Ktedonosporobacter rubrisoli SCAWS-G2.</title>
        <authorList>
            <person name="Huang Y."/>
            <person name="Yan B."/>
        </authorList>
    </citation>
    <scope>NUCLEOTIDE SEQUENCE [LARGE SCALE GENOMIC DNA]</scope>
    <source>
        <strain evidence="7 8">SCAWS-G2</strain>
    </source>
</reference>
<evidence type="ECO:0000256" key="4">
    <source>
        <dbReference type="ARBA" id="ARBA00047942"/>
    </source>
</evidence>
<dbReference type="KEGG" id="kbs:EPA93_45440"/>
<proteinExistence type="predicted"/>
<evidence type="ECO:0000256" key="1">
    <source>
        <dbReference type="ARBA" id="ARBA00011900"/>
    </source>
</evidence>
<gene>
    <name evidence="7" type="ORF">EPA93_45440</name>
</gene>
<dbReference type="Pfam" id="PF18135">
    <property type="entry name" value="Type_ISP_C"/>
    <property type="match status" value="1"/>
</dbReference>
<sequence length="1121" mass="129957">MREGLMRSYLRHLEIYYTLGRATEISYRSALQKLLEELLSPVSIRALNEPKREKCGAPDYAVLREDGQGYLTIGHVETKNIGTSLDMVECTDQMSRYLRAIDNLVLTNYLEFRWYVKGERRMVAQLATLQGSKSLLLQKSGPKNAGDLLCSFLEHHAEMVYDPKDLAARMARLAHIIRDIIVAALEENEVSNIVRELYEAFKSILIPDQPITEFADMFAQTLVYGIFAARCNYKSKKLFRREDAAKAIPRSNPFLRDLFTLIDAKIDDEPFAGFIDELVQLLAVADMDALFASFGQLTRQEDPIIHFYETFLSEYDPQLRELRGIYYTPTPIVSYIVRSVDYLLRKHFECSDGLADTSTIQYTYIDELRERQIAYSPRVLILDPACGTGTFLYAIINYIRQMYRQMGNAGMWSGYVHEHLLPRLFGFELMMAPYVVAHLKLGMQLAALDLPVEERDDWTYTFESGERLGLYLTNTLEQRLSRSKLLLGSFISDEANAAAKVKSDYPVMVIIGNPPYSGHSANDGPWITNLLHGIDTQSNNKKEYAKLAMQKVGNYFAVDEGPLHEKNPKWLNDDYVKFIRFAQWRIEQTGYGILAFVTNHGYLDNPTFRGMRQSLMHSFDEIYVLDLHGSSKRNELFSHGVKDENVFDIQTGVAIGIFVKQQVENSKNKICKVYHAHLWGARDREQVSNQDQPPLVGKYPWLLTHDITTTGWVQLSPEAPFYLFVPQESNRNLRMEYERGKKLTEIMPVNVLGFQTHRDHFAVDFDEDSLYNRISEMLETRISDKEYTEKYKLSNSASWQIAEARKALRSDRDWQKHFLRCLYRPFDWRYCYFSYVAMDRPRRELLEHVADKSNLCLLASRQQATTGYRHTWVTREVANDCVISTTSREANQAFPLYLYPNRKSGELFEADEHIRVLQSRRPNLSSPFVTDLSKKISMQFIGEGQGDLLQSFGAEDIFHYIYAILHSPTYRIRYSEFLKMDFPRLPVTSDANLFRKLCRLGDLLVGLHLMEKIGQVITRYPIKGNNVVEKIEYKDLSSRLEQGCVYINKTQYFEDVPPEVWKFQVGGHQVCLRWLKYRQGRSLSFDDIQHYQRIVAALRETIQVVERIDETIEEQGGWPIR</sequence>
<accession>A0A4P6K5K4</accession>
<dbReference type="EC" id="2.1.1.72" evidence="1"/>
<dbReference type="PRINTS" id="PR00507">
    <property type="entry name" value="N12N6MTFRASE"/>
</dbReference>
<feature type="domain" description="Type ISP restriction-modification enzyme LLaBIII C-terminal specificity" evidence="6">
    <location>
        <begin position="745"/>
        <end position="1106"/>
    </location>
</feature>
<feature type="domain" description="DNA methylase adenine-specific" evidence="5">
    <location>
        <begin position="301"/>
        <end position="519"/>
    </location>
</feature>
<protein>
    <recommendedName>
        <fullName evidence="1">site-specific DNA-methyltransferase (adenine-specific)</fullName>
        <ecNumber evidence="1">2.1.1.72</ecNumber>
    </recommendedName>
</protein>
<organism evidence="7 8">
    <name type="scientific">Ktedonosporobacter rubrisoli</name>
    <dbReference type="NCBI Taxonomy" id="2509675"/>
    <lineage>
        <taxon>Bacteria</taxon>
        <taxon>Bacillati</taxon>
        <taxon>Chloroflexota</taxon>
        <taxon>Ktedonobacteria</taxon>
        <taxon>Ktedonobacterales</taxon>
        <taxon>Ktedonosporobacteraceae</taxon>
        <taxon>Ktedonosporobacter</taxon>
    </lineage>
</organism>
<evidence type="ECO:0000259" key="5">
    <source>
        <dbReference type="Pfam" id="PF02384"/>
    </source>
</evidence>
<dbReference type="RefSeq" id="WP_129893895.1">
    <property type="nucleotide sequence ID" value="NZ_CP035758.1"/>
</dbReference>